<evidence type="ECO:0000313" key="1">
    <source>
        <dbReference type="EMBL" id="RLM79895.1"/>
    </source>
</evidence>
<proteinExistence type="predicted"/>
<keyword evidence="2" id="KW-1185">Reference proteome</keyword>
<protein>
    <submittedName>
        <fullName evidence="1">Uncharacterized protein</fullName>
    </submittedName>
</protein>
<reference evidence="2" key="1">
    <citation type="journal article" date="2019" name="Nat. Commun.">
        <title>The genome of broomcorn millet.</title>
        <authorList>
            <person name="Zou C."/>
            <person name="Miki D."/>
            <person name="Li D."/>
            <person name="Tang Q."/>
            <person name="Xiao L."/>
            <person name="Rajput S."/>
            <person name="Deng P."/>
            <person name="Jia W."/>
            <person name="Huang R."/>
            <person name="Zhang M."/>
            <person name="Sun Y."/>
            <person name="Hu J."/>
            <person name="Fu X."/>
            <person name="Schnable P.S."/>
            <person name="Li F."/>
            <person name="Zhang H."/>
            <person name="Feng B."/>
            <person name="Zhu X."/>
            <person name="Liu R."/>
            <person name="Schnable J.C."/>
            <person name="Zhu J.-K."/>
            <person name="Zhang H."/>
        </authorList>
    </citation>
    <scope>NUCLEOTIDE SEQUENCE [LARGE SCALE GENOMIC DNA]</scope>
</reference>
<organism evidence="1 2">
    <name type="scientific">Panicum miliaceum</name>
    <name type="common">Proso millet</name>
    <name type="synonym">Broomcorn millet</name>
    <dbReference type="NCBI Taxonomy" id="4540"/>
    <lineage>
        <taxon>Eukaryota</taxon>
        <taxon>Viridiplantae</taxon>
        <taxon>Streptophyta</taxon>
        <taxon>Embryophyta</taxon>
        <taxon>Tracheophyta</taxon>
        <taxon>Spermatophyta</taxon>
        <taxon>Magnoliopsida</taxon>
        <taxon>Liliopsida</taxon>
        <taxon>Poales</taxon>
        <taxon>Poaceae</taxon>
        <taxon>PACMAD clade</taxon>
        <taxon>Panicoideae</taxon>
        <taxon>Panicodae</taxon>
        <taxon>Paniceae</taxon>
        <taxon>Panicinae</taxon>
        <taxon>Panicum</taxon>
        <taxon>Panicum sect. Panicum</taxon>
    </lineage>
</organism>
<comment type="caution">
    <text evidence="1">The sequence shown here is derived from an EMBL/GenBank/DDBJ whole genome shotgun (WGS) entry which is preliminary data.</text>
</comment>
<name>A0A3L6QJ90_PANMI</name>
<sequence>MKHKPEDVDIVEWHYLILYFGSPDFKKKSNRNSKIRGEQKTKHIMGVCKKHGPIRL</sequence>
<evidence type="ECO:0000313" key="2">
    <source>
        <dbReference type="Proteomes" id="UP000275267"/>
    </source>
</evidence>
<accession>A0A3L6QJ90</accession>
<dbReference type="OrthoDB" id="696112at2759"/>
<dbReference type="EMBL" id="PQIB02000012">
    <property type="protein sequence ID" value="RLM79895.1"/>
    <property type="molecule type" value="Genomic_DNA"/>
</dbReference>
<gene>
    <name evidence="1" type="ORF">C2845_PM12G14340</name>
</gene>
<dbReference type="Proteomes" id="UP000275267">
    <property type="component" value="Unassembled WGS sequence"/>
</dbReference>
<dbReference type="AlphaFoldDB" id="A0A3L6QJ90"/>